<evidence type="ECO:0000313" key="2">
    <source>
        <dbReference type="Proteomes" id="UP000054815"/>
    </source>
</evidence>
<evidence type="ECO:0000313" key="1">
    <source>
        <dbReference type="EMBL" id="KRX71360.1"/>
    </source>
</evidence>
<name>A0A0V0W6Q5_TRIPS</name>
<reference evidence="1 2" key="1">
    <citation type="submission" date="2015-01" db="EMBL/GenBank/DDBJ databases">
        <title>Evolution of Trichinella species and genotypes.</title>
        <authorList>
            <person name="Korhonen P.K."/>
            <person name="Edoardo P."/>
            <person name="Giuseppe L.R."/>
            <person name="Gasser R.B."/>
        </authorList>
    </citation>
    <scope>NUCLEOTIDE SEQUENCE [LARGE SCALE GENOMIC DNA]</scope>
    <source>
        <strain evidence="1">ISS141</strain>
    </source>
</reference>
<gene>
    <name evidence="1" type="ORF">T4E_4957</name>
</gene>
<dbReference type="Proteomes" id="UP000054815">
    <property type="component" value="Unassembled WGS sequence"/>
</dbReference>
<proteinExistence type="predicted"/>
<sequence length="39" mass="4340">MCSSTADQPPESNSCSPRLNYQKLCCTANDHCCRPDHEP</sequence>
<comment type="caution">
    <text evidence="1">The sequence shown here is derived from an EMBL/GenBank/DDBJ whole genome shotgun (WGS) entry which is preliminary data.</text>
</comment>
<dbReference type="EMBL" id="JYDU01001180">
    <property type="protein sequence ID" value="KRX71360.1"/>
    <property type="molecule type" value="Genomic_DNA"/>
</dbReference>
<accession>A0A0V0W6Q5</accession>
<dbReference type="AlphaFoldDB" id="A0A0V0W6Q5"/>
<organism evidence="1 2">
    <name type="scientific">Trichinella pseudospiralis</name>
    <name type="common">Parasitic roundworm</name>
    <dbReference type="NCBI Taxonomy" id="6337"/>
    <lineage>
        <taxon>Eukaryota</taxon>
        <taxon>Metazoa</taxon>
        <taxon>Ecdysozoa</taxon>
        <taxon>Nematoda</taxon>
        <taxon>Enoplea</taxon>
        <taxon>Dorylaimia</taxon>
        <taxon>Trichinellida</taxon>
        <taxon>Trichinellidae</taxon>
        <taxon>Trichinella</taxon>
    </lineage>
</organism>
<protein>
    <submittedName>
        <fullName evidence="1">Uncharacterized protein</fullName>
    </submittedName>
</protein>